<dbReference type="Proteomes" id="UP000034982">
    <property type="component" value="Unassembled WGS sequence"/>
</dbReference>
<accession>W2CFD9</accession>
<reference evidence="1 2" key="1">
    <citation type="submission" date="2013-11" db="EMBL/GenBank/DDBJ databases">
        <title>Single cell genomics of uncultured Tannerella BU063 (oral taxon 286).</title>
        <authorList>
            <person name="Beall C.J."/>
            <person name="Campbell A.G."/>
            <person name="Griffen A.L."/>
            <person name="Podar M."/>
            <person name="Leys E.J."/>
        </authorList>
    </citation>
    <scope>NUCLEOTIDE SEQUENCE [LARGE SCALE GENOMIC DNA]</scope>
    <source>
        <strain evidence="1">Cell 1/3</strain>
    </source>
</reference>
<gene>
    <name evidence="1" type="ORF">T230_14780</name>
</gene>
<dbReference type="SUPFAM" id="SSF53756">
    <property type="entry name" value="UDP-Glycosyltransferase/glycogen phosphorylase"/>
    <property type="match status" value="1"/>
</dbReference>
<dbReference type="Gene3D" id="3.40.50.2000">
    <property type="entry name" value="Glycogen Phosphorylase B"/>
    <property type="match status" value="2"/>
</dbReference>
<proteinExistence type="predicted"/>
<sequence length="372" mass="42952">MNEATRPLRFLFIVQGEGRGHLTQALSLADMLRRHGHEVVEVLVGKSHGREVPSFFRSKVKAPVRAYEAPSLIYKKDHKRLDKLRTAFYNGNPRKLRQYGQSIEMIHRRIKKQQPDVVVNFYEMLPALAQLRFRIDIPFVNIAHQYLLRHPDYRHGTGDAQSLLILRLHTLLTGIGATKLLALSFYPMKACARERIVVVPPLLRREVLDLQATEGDYILGYMLNQGFENEVRRWHDAHPDVRLHFFWDKRDAPAELRVDDTLTLHRIDDEQFLHYMAGCRGYITTAGFESVCEALYLNKPVMLIPAHLEQEINAADASSIPGAATTGDSFDLSHLLDFMQTPRTFDHDTFRRWLLSAEETFVRELTSVVDRE</sequence>
<dbReference type="PANTHER" id="PTHR21015:SF22">
    <property type="entry name" value="GLYCOSYLTRANSFERASE"/>
    <property type="match status" value="1"/>
</dbReference>
<dbReference type="AlphaFoldDB" id="W2CFD9"/>
<comment type="caution">
    <text evidence="1">The sequence shown here is derived from an EMBL/GenBank/DDBJ whole genome shotgun (WGS) entry which is preliminary data.</text>
</comment>
<dbReference type="PANTHER" id="PTHR21015">
    <property type="entry name" value="UDP-N-ACETYLGLUCOSAMINE--N-ACETYLMURAMYL-(PENTAPEPTIDE) PYROPHOSPHORYL-UNDECAPRENOL N-ACETYLGLUCOSAMINE TRANSFERASE 1"/>
    <property type="match status" value="1"/>
</dbReference>
<organism evidence="1 2">
    <name type="scientific">Tannerella sp. oral taxon BU063 isolate Cell 1/3</name>
    <dbReference type="NCBI Taxonomy" id="1411022"/>
    <lineage>
        <taxon>Bacteria</taxon>
        <taxon>Pseudomonadati</taxon>
        <taxon>Bacteroidota</taxon>
        <taxon>Bacteroidia</taxon>
        <taxon>Bacteroidales</taxon>
        <taxon>Tannerellaceae</taxon>
        <taxon>Tannerella</taxon>
    </lineage>
</organism>
<dbReference type="EMBL" id="AYYE01001255">
    <property type="protein sequence ID" value="ETK05969.1"/>
    <property type="molecule type" value="Genomic_DNA"/>
</dbReference>
<dbReference type="GO" id="GO:0016757">
    <property type="term" value="F:glycosyltransferase activity"/>
    <property type="evidence" value="ECO:0007669"/>
    <property type="project" value="TreeGrafter"/>
</dbReference>
<protein>
    <recommendedName>
        <fullName evidence="3">Glycosyltransferase</fullName>
    </recommendedName>
</protein>
<evidence type="ECO:0000313" key="1">
    <source>
        <dbReference type="EMBL" id="ETK05969.1"/>
    </source>
</evidence>
<dbReference type="Pfam" id="PF13528">
    <property type="entry name" value="Glyco_trans_1_3"/>
    <property type="match status" value="1"/>
</dbReference>
<name>W2CFD9_9BACT</name>
<evidence type="ECO:0008006" key="3">
    <source>
        <dbReference type="Google" id="ProtNLM"/>
    </source>
</evidence>
<evidence type="ECO:0000313" key="2">
    <source>
        <dbReference type="Proteomes" id="UP000034982"/>
    </source>
</evidence>
<dbReference type="PATRIC" id="fig|1411022.3.peg.1977"/>